<gene>
    <name evidence="1" type="ORF">LAUMK42_04409</name>
</gene>
<evidence type="ECO:0000313" key="2">
    <source>
        <dbReference type="Proteomes" id="UP000279331"/>
    </source>
</evidence>
<organism evidence="1 2">
    <name type="scientific">Mycobacterium persicum</name>
    <dbReference type="NCBI Taxonomy" id="1487726"/>
    <lineage>
        <taxon>Bacteria</taxon>
        <taxon>Bacillati</taxon>
        <taxon>Actinomycetota</taxon>
        <taxon>Actinomycetes</taxon>
        <taxon>Mycobacteriales</taxon>
        <taxon>Mycobacteriaceae</taxon>
        <taxon>Mycobacterium</taxon>
    </lineage>
</organism>
<comment type="caution">
    <text evidence="1">The sequence shown here is derived from an EMBL/GenBank/DDBJ whole genome shotgun (WGS) entry which is preliminary data.</text>
</comment>
<dbReference type="AlphaFoldDB" id="A0AB38UYB6"/>
<sequence>MITMMPHPHPQAMSNRRAGWHAYLDVLRAGIARKLHAMRENVP</sequence>
<reference evidence="1 2" key="1">
    <citation type="submission" date="2018-09" db="EMBL/GenBank/DDBJ databases">
        <authorList>
            <person name="Tagini F."/>
        </authorList>
    </citation>
    <scope>NUCLEOTIDE SEQUENCE [LARGE SCALE GENOMIC DNA]</scope>
    <source>
        <strain evidence="1 2">MK42</strain>
    </source>
</reference>
<protein>
    <recommendedName>
        <fullName evidence="3">Uracil-DNA glycosylase</fullName>
    </recommendedName>
</protein>
<evidence type="ECO:0008006" key="3">
    <source>
        <dbReference type="Google" id="ProtNLM"/>
    </source>
</evidence>
<accession>A0AB38UYB6</accession>
<evidence type="ECO:0000313" key="1">
    <source>
        <dbReference type="EMBL" id="VAZ85571.1"/>
    </source>
</evidence>
<proteinExistence type="predicted"/>
<name>A0AB38UYB6_9MYCO</name>
<dbReference type="Proteomes" id="UP000279331">
    <property type="component" value="Unassembled WGS sequence"/>
</dbReference>
<dbReference type="EMBL" id="UPHL01000125">
    <property type="protein sequence ID" value="VAZ85571.1"/>
    <property type="molecule type" value="Genomic_DNA"/>
</dbReference>